<feature type="domain" description="Calx-beta" evidence="5">
    <location>
        <begin position="292"/>
        <end position="379"/>
    </location>
</feature>
<dbReference type="GO" id="GO:0007154">
    <property type="term" value="P:cell communication"/>
    <property type="evidence" value="ECO:0007669"/>
    <property type="project" value="InterPro"/>
</dbReference>
<protein>
    <submittedName>
        <fullName evidence="6">Gliding motility-associated-like protein</fullName>
    </submittedName>
</protein>
<feature type="signal peptide" evidence="4">
    <location>
        <begin position="1"/>
        <end position="20"/>
    </location>
</feature>
<keyword evidence="2" id="KW-0677">Repeat</keyword>
<name>A0A840ECZ9_9BACT</name>
<dbReference type="Pfam" id="PF13585">
    <property type="entry name" value="CHU_C"/>
    <property type="match status" value="1"/>
</dbReference>
<dbReference type="InterPro" id="IPR049804">
    <property type="entry name" value="Choice_anch_L"/>
</dbReference>
<dbReference type="InterPro" id="IPR003644">
    <property type="entry name" value="Calx_beta"/>
</dbReference>
<comment type="caution">
    <text evidence="6">The sequence shown here is derived from an EMBL/GenBank/DDBJ whole genome shotgun (WGS) entry which is preliminary data.</text>
</comment>
<keyword evidence="1 4" id="KW-0732">Signal</keyword>
<sequence length="890" mass="96913">MIFRILLLSWLCWTTTAVVAQSSASPLEVDPRYSAERLVKEVFATDRCETIFNVRQIGSNPDGIGYFTGSEDIVGFNRGIVLSTGKVQNAVGPNKRTNTGSQLSGLTPDPDLDRVSTGAVYDRSGIEFDFVPLEPVITFRYVFASEEYCEFVGAKFNDIFGFFISGPGFAGPYADSAVNIALIPGTRQSVSINNVNYRTNNQYYLDNEFAATKQQANCGGSTETGPRFQSIEYDGQTVILTATVKVQVCETYHIRLLVADINDSNFDSAVFLEAGSFDLGASVSLESEGGQDEPIVVYEDCTPTTMRVVRGADSQIDRDQTINYRLSDNSVATDTADFTAGPGTVTIPAGQMFAEIPISALSDTLQEGEEEAWLILDVPCACYTDSVRIVVREAAPLEVGLDDTFYYCPDNGSTLSVNVAGGVPPYTYEWSFGSREAEPVVAGTLPDTISVRVADACGEVQTRRAATQGSDPPTVEFPTQDLTACWGEEQQIVADLTGVGPFRLTYQIDAGAPRTVLISNAGRGSWPVTRSGDYHIIGVSDRACSTEISERLRVDFYQPVLNTSFTDPTCAGSNDGTISATHLPTVEPYTYQLDSSAVDGLAFTGLGPGDYLLQVTDALGCVDSAFVPIRDPESIQPIDLTCDQLRRPPLSLNANGGIPPYEYSVDGSNYFGGELWNTLTPGTYYQLSIRDAAGCEILQPEFFFPKAAQRYVALPAFFPQDAGGNVNIRLNYQVPRNQIFSYRWEPAELFDCPTCPNPTLTAPYTQDIDLILQDIYGCTDSLTTYVAVDGRTPFYVPNVFSPNGDGNNDHVAIFANSGLVERVVSFRVYTRWGEVVWSDADFAPNSAQRGWDGYTGGQPANTGTYLWSAEIRLYNGQIERQAGSTLLISE</sequence>
<accession>A0A840ECZ9</accession>
<evidence type="ECO:0000256" key="2">
    <source>
        <dbReference type="ARBA" id="ARBA00022737"/>
    </source>
</evidence>
<keyword evidence="7" id="KW-1185">Reference proteome</keyword>
<feature type="chain" id="PRO_5032770296" evidence="4">
    <location>
        <begin position="21"/>
        <end position="890"/>
    </location>
</feature>
<dbReference type="RefSeq" id="WP_183495079.1">
    <property type="nucleotide sequence ID" value="NZ_JACIFF010000003.1"/>
</dbReference>
<dbReference type="NCBIfam" id="NF038133">
    <property type="entry name" value="choice_anch_L"/>
    <property type="match status" value="1"/>
</dbReference>
<evidence type="ECO:0000256" key="1">
    <source>
        <dbReference type="ARBA" id="ARBA00022729"/>
    </source>
</evidence>
<dbReference type="SUPFAM" id="SSF141072">
    <property type="entry name" value="CalX-like"/>
    <property type="match status" value="1"/>
</dbReference>
<evidence type="ECO:0000256" key="3">
    <source>
        <dbReference type="ARBA" id="ARBA00022837"/>
    </source>
</evidence>
<dbReference type="Gene3D" id="2.60.40.2030">
    <property type="match status" value="1"/>
</dbReference>
<evidence type="ECO:0000313" key="7">
    <source>
        <dbReference type="Proteomes" id="UP000576209"/>
    </source>
</evidence>
<dbReference type="AlphaFoldDB" id="A0A840ECZ9"/>
<dbReference type="InterPro" id="IPR025667">
    <property type="entry name" value="SprB_repeat"/>
</dbReference>
<dbReference type="Proteomes" id="UP000576209">
    <property type="component" value="Unassembled WGS sequence"/>
</dbReference>
<keyword evidence="3" id="KW-0106">Calcium</keyword>
<proteinExistence type="predicted"/>
<gene>
    <name evidence="6" type="ORF">GGR28_001443</name>
</gene>
<evidence type="ECO:0000256" key="4">
    <source>
        <dbReference type="SAM" id="SignalP"/>
    </source>
</evidence>
<evidence type="ECO:0000259" key="5">
    <source>
        <dbReference type="Pfam" id="PF03160"/>
    </source>
</evidence>
<dbReference type="GO" id="GO:0016020">
    <property type="term" value="C:membrane"/>
    <property type="evidence" value="ECO:0007669"/>
    <property type="project" value="InterPro"/>
</dbReference>
<dbReference type="Pfam" id="PF13573">
    <property type="entry name" value="SprB"/>
    <property type="match status" value="2"/>
</dbReference>
<reference evidence="6 7" key="1">
    <citation type="submission" date="2020-08" db="EMBL/GenBank/DDBJ databases">
        <title>Genomic Encyclopedia of Type Strains, Phase IV (KMG-IV): sequencing the most valuable type-strain genomes for metagenomic binning, comparative biology and taxonomic classification.</title>
        <authorList>
            <person name="Goeker M."/>
        </authorList>
    </citation>
    <scope>NUCLEOTIDE SEQUENCE [LARGE SCALE GENOMIC DNA]</scope>
    <source>
        <strain evidence="6 7">DSM 105137</strain>
    </source>
</reference>
<evidence type="ECO:0000313" key="6">
    <source>
        <dbReference type="EMBL" id="MBB4078826.1"/>
    </source>
</evidence>
<dbReference type="EMBL" id="JACIFF010000003">
    <property type="protein sequence ID" value="MBB4078826.1"/>
    <property type="molecule type" value="Genomic_DNA"/>
</dbReference>
<organism evidence="6 7">
    <name type="scientific">Neolewinella aquimaris</name>
    <dbReference type="NCBI Taxonomy" id="1835722"/>
    <lineage>
        <taxon>Bacteria</taxon>
        <taxon>Pseudomonadati</taxon>
        <taxon>Bacteroidota</taxon>
        <taxon>Saprospiria</taxon>
        <taxon>Saprospirales</taxon>
        <taxon>Lewinellaceae</taxon>
        <taxon>Neolewinella</taxon>
    </lineage>
</organism>
<dbReference type="InterPro" id="IPR038081">
    <property type="entry name" value="CalX-like_sf"/>
</dbReference>
<dbReference type="Pfam" id="PF03160">
    <property type="entry name" value="Calx-beta"/>
    <property type="match status" value="1"/>
</dbReference>